<proteinExistence type="predicted"/>
<dbReference type="AlphaFoldDB" id="A0A1I0RQM5"/>
<evidence type="ECO:0008006" key="3">
    <source>
        <dbReference type="Google" id="ProtNLM"/>
    </source>
</evidence>
<evidence type="ECO:0000313" key="2">
    <source>
        <dbReference type="Proteomes" id="UP000199469"/>
    </source>
</evidence>
<name>A0A1I0RQM5_9FLAO</name>
<sequence length="342" mass="38319">MKKIIVFFLFSVFLSAQKTEIIELKENIKDRKGLTKSLTLIDNRADKEIGKVSNKKGEVEIELPEGDLKSFIEAWFAQDNKVKGNNDIVLMLEDLKVYDEQAENDIIMYAKAKIKISSFLKRNDKYYFINRFDNVIVCDPKRTASVSKYLSLTIEEILAEFIKTSYSGPVLSQYIVENDIANYNADFSKNNKSLNQELKNGVYLNFKSFSDQKPAEGYYFEKNKKGKVVRIKNQEDLTISLGETFGYVDGGIAYRLIPTGFQEMKKDEKGYYIITSRAQLFTEKSGNGAMIGAIAGGLVGAAIGAAIDSGSNIAAVKGFGFKSPTMTKVYIDSLTGAYIFTK</sequence>
<accession>A0A1I0RQM5</accession>
<gene>
    <name evidence="1" type="ORF">SAMN05421841_3066</name>
</gene>
<protein>
    <recommendedName>
        <fullName evidence="3">Glycine zipper</fullName>
    </recommendedName>
</protein>
<dbReference type="RefSeq" id="WP_089794042.1">
    <property type="nucleotide sequence ID" value="NZ_FOIU01000002.1"/>
</dbReference>
<dbReference type="OrthoDB" id="1273001at2"/>
<reference evidence="2" key="1">
    <citation type="submission" date="2016-10" db="EMBL/GenBank/DDBJ databases">
        <authorList>
            <person name="Varghese N."/>
            <person name="Submissions S."/>
        </authorList>
    </citation>
    <scope>NUCLEOTIDE SEQUENCE [LARGE SCALE GENOMIC DNA]</scope>
    <source>
        <strain evidence="2">DSM 17724</strain>
    </source>
</reference>
<dbReference type="STRING" id="356305.SAMN05421841_3066"/>
<organism evidence="1 2">
    <name type="scientific">Chryseobacterium wanjuense</name>
    <dbReference type="NCBI Taxonomy" id="356305"/>
    <lineage>
        <taxon>Bacteria</taxon>
        <taxon>Pseudomonadati</taxon>
        <taxon>Bacteroidota</taxon>
        <taxon>Flavobacteriia</taxon>
        <taxon>Flavobacteriales</taxon>
        <taxon>Weeksellaceae</taxon>
        <taxon>Chryseobacterium group</taxon>
        <taxon>Chryseobacterium</taxon>
    </lineage>
</organism>
<dbReference type="Proteomes" id="UP000199469">
    <property type="component" value="Unassembled WGS sequence"/>
</dbReference>
<keyword evidence="2" id="KW-1185">Reference proteome</keyword>
<dbReference type="EMBL" id="FOIU01000002">
    <property type="protein sequence ID" value="SEW43406.1"/>
    <property type="molecule type" value="Genomic_DNA"/>
</dbReference>
<evidence type="ECO:0000313" key="1">
    <source>
        <dbReference type="EMBL" id="SEW43406.1"/>
    </source>
</evidence>